<keyword evidence="2" id="KW-1003">Cell membrane</keyword>
<organism evidence="7 8">
    <name type="scientific">Dillenia turbinata</name>
    <dbReference type="NCBI Taxonomy" id="194707"/>
    <lineage>
        <taxon>Eukaryota</taxon>
        <taxon>Viridiplantae</taxon>
        <taxon>Streptophyta</taxon>
        <taxon>Embryophyta</taxon>
        <taxon>Tracheophyta</taxon>
        <taxon>Spermatophyta</taxon>
        <taxon>Magnoliopsida</taxon>
        <taxon>eudicotyledons</taxon>
        <taxon>Gunneridae</taxon>
        <taxon>Pentapetalae</taxon>
        <taxon>Dilleniales</taxon>
        <taxon>Dilleniaceae</taxon>
        <taxon>Dillenia</taxon>
    </lineage>
</organism>
<keyword evidence="5" id="KW-0175">Coiled coil</keyword>
<gene>
    <name evidence="7" type="ORF">RJ641_022013</name>
</gene>
<dbReference type="PANTHER" id="PTHR35129">
    <property type="entry name" value="GUANINE NUCLEOTIDE-BINDING PROTEIN SUBUNIT GAMMA 1"/>
    <property type="match status" value="1"/>
</dbReference>
<keyword evidence="3" id="KW-0472">Membrane</keyword>
<evidence type="ECO:0000313" key="8">
    <source>
        <dbReference type="Proteomes" id="UP001370490"/>
    </source>
</evidence>
<comment type="caution">
    <text evidence="7">The sequence shown here is derived from an EMBL/GenBank/DDBJ whole genome shotgun (WGS) entry which is preliminary data.</text>
</comment>
<feature type="compositionally biased region" description="Basic and acidic residues" evidence="6">
    <location>
        <begin position="1"/>
        <end position="11"/>
    </location>
</feature>
<keyword evidence="4" id="KW-0807">Transducer</keyword>
<evidence type="ECO:0000256" key="5">
    <source>
        <dbReference type="SAM" id="Coils"/>
    </source>
</evidence>
<comment type="subcellular location">
    <subcellularLocation>
        <location evidence="1">Cell membrane</location>
    </subcellularLocation>
</comment>
<reference evidence="7 8" key="1">
    <citation type="submission" date="2023-12" db="EMBL/GenBank/DDBJ databases">
        <title>A high-quality genome assembly for Dillenia turbinata (Dilleniales).</title>
        <authorList>
            <person name="Chanderbali A."/>
        </authorList>
    </citation>
    <scope>NUCLEOTIDE SEQUENCE [LARGE SCALE GENOMIC DNA]</scope>
    <source>
        <strain evidence="7">LSX21</strain>
        <tissue evidence="7">Leaf</tissue>
    </source>
</reference>
<feature type="coiled-coil region" evidence="5">
    <location>
        <begin position="40"/>
        <end position="67"/>
    </location>
</feature>
<dbReference type="GO" id="GO:0005886">
    <property type="term" value="C:plasma membrane"/>
    <property type="evidence" value="ECO:0007669"/>
    <property type="project" value="UniProtKB-SubCell"/>
</dbReference>
<proteinExistence type="predicted"/>
<feature type="compositionally biased region" description="Low complexity" evidence="6">
    <location>
        <begin position="12"/>
        <end position="26"/>
    </location>
</feature>
<evidence type="ECO:0000256" key="2">
    <source>
        <dbReference type="ARBA" id="ARBA00022475"/>
    </source>
</evidence>
<dbReference type="EMBL" id="JBAMMX010000027">
    <property type="protein sequence ID" value="KAK6912412.1"/>
    <property type="molecule type" value="Genomic_DNA"/>
</dbReference>
<protein>
    <submittedName>
        <fullName evidence="7">G-protein gamma-like domain</fullName>
    </submittedName>
</protein>
<evidence type="ECO:0000256" key="6">
    <source>
        <dbReference type="SAM" id="MobiDB-lite"/>
    </source>
</evidence>
<dbReference type="InterPro" id="IPR045878">
    <property type="entry name" value="GG1/2"/>
</dbReference>
<name>A0AAN8UKZ5_9MAGN</name>
<evidence type="ECO:0000256" key="1">
    <source>
        <dbReference type="ARBA" id="ARBA00004236"/>
    </source>
</evidence>
<dbReference type="AlphaFoldDB" id="A0AAN8UKZ5"/>
<sequence>MDKLEHQEHHPSAQPQHHPPSSSQSSGLESKSGPPNFVGKHRMAAAIAKLHNEIQIIQEELEQLETRGQSSIVCQEIISAVDSAPDALLPLTRGPANVAWDRWFNQDHGSRIRNRWI</sequence>
<dbReference type="GO" id="GO:0007165">
    <property type="term" value="P:signal transduction"/>
    <property type="evidence" value="ECO:0007669"/>
    <property type="project" value="UniProtKB-KW"/>
</dbReference>
<dbReference type="PANTHER" id="PTHR35129:SF5">
    <property type="entry name" value="GUANINE NUCLEOTIDE-BINDING PROTEIN SUBUNIT GAMMA 2"/>
    <property type="match status" value="1"/>
</dbReference>
<evidence type="ECO:0000313" key="7">
    <source>
        <dbReference type="EMBL" id="KAK6912412.1"/>
    </source>
</evidence>
<feature type="region of interest" description="Disordered" evidence="6">
    <location>
        <begin position="1"/>
        <end position="40"/>
    </location>
</feature>
<keyword evidence="8" id="KW-1185">Reference proteome</keyword>
<accession>A0AAN8UKZ5</accession>
<evidence type="ECO:0000256" key="4">
    <source>
        <dbReference type="ARBA" id="ARBA00023224"/>
    </source>
</evidence>
<evidence type="ECO:0000256" key="3">
    <source>
        <dbReference type="ARBA" id="ARBA00023136"/>
    </source>
</evidence>
<dbReference type="Proteomes" id="UP001370490">
    <property type="component" value="Unassembled WGS sequence"/>
</dbReference>